<evidence type="ECO:0000256" key="1">
    <source>
        <dbReference type="ARBA" id="ARBA00004651"/>
    </source>
</evidence>
<dbReference type="NCBIfam" id="TIGR02454">
    <property type="entry name" value="ECF_T_CbiQ"/>
    <property type="match status" value="1"/>
</dbReference>
<keyword evidence="2" id="KW-1003">Cell membrane</keyword>
<keyword evidence="4 6" id="KW-1133">Transmembrane helix</keyword>
<evidence type="ECO:0000313" key="8">
    <source>
        <dbReference type="Proteomes" id="UP001058860"/>
    </source>
</evidence>
<dbReference type="InterPro" id="IPR051611">
    <property type="entry name" value="ECF_transporter_component"/>
</dbReference>
<feature type="transmembrane region" description="Helical" evidence="6">
    <location>
        <begin position="154"/>
        <end position="173"/>
    </location>
</feature>
<keyword evidence="8" id="KW-1185">Reference proteome</keyword>
<dbReference type="CDD" id="cd16914">
    <property type="entry name" value="EcfT"/>
    <property type="match status" value="1"/>
</dbReference>
<evidence type="ECO:0000256" key="2">
    <source>
        <dbReference type="ARBA" id="ARBA00022475"/>
    </source>
</evidence>
<sequence>MSGLGPHDLALASVAGDPGSPIHRRDPRSKLLALVAVTLVAVSTPATAWPVYAGCAAVLAGVAVAARVTPATIWHRARVVLPLVLFAAAFIPFVREGHVVGSVGPFDVTAEGLETFAGVAAKTAIGTVSAVLIGATTSFPDVLRALERLRAPRLFVLIAMLTYRYAFVVAGEVRRMRTAMRARAYRPRHALQAGPVGHAASALFLRAHARGERIYLAMAARGFTGTMPQAVPLRLGAADVLFLAAAAVPP</sequence>
<evidence type="ECO:0000256" key="5">
    <source>
        <dbReference type="ARBA" id="ARBA00023136"/>
    </source>
</evidence>
<proteinExistence type="predicted"/>
<dbReference type="Pfam" id="PF02361">
    <property type="entry name" value="CbiQ"/>
    <property type="match status" value="1"/>
</dbReference>
<dbReference type="PANTHER" id="PTHR34857:SF2">
    <property type="entry name" value="SLL0384 PROTEIN"/>
    <property type="match status" value="1"/>
</dbReference>
<comment type="subcellular location">
    <subcellularLocation>
        <location evidence="1">Cell membrane</location>
        <topology evidence="1">Multi-pass membrane protein</topology>
    </subcellularLocation>
</comment>
<dbReference type="PANTHER" id="PTHR34857">
    <property type="entry name" value="SLL0384 PROTEIN"/>
    <property type="match status" value="1"/>
</dbReference>
<evidence type="ECO:0000256" key="4">
    <source>
        <dbReference type="ARBA" id="ARBA00022989"/>
    </source>
</evidence>
<dbReference type="RefSeq" id="WP_353865705.1">
    <property type="nucleotide sequence ID" value="NZ_CP088295.1"/>
</dbReference>
<dbReference type="Proteomes" id="UP001058860">
    <property type="component" value="Chromosome"/>
</dbReference>
<organism evidence="7 8">
    <name type="scientific">Svornostia abyssi</name>
    <dbReference type="NCBI Taxonomy" id="2898438"/>
    <lineage>
        <taxon>Bacteria</taxon>
        <taxon>Bacillati</taxon>
        <taxon>Actinomycetota</taxon>
        <taxon>Thermoleophilia</taxon>
        <taxon>Solirubrobacterales</taxon>
        <taxon>Baekduiaceae</taxon>
        <taxon>Svornostia</taxon>
    </lineage>
</organism>
<evidence type="ECO:0000256" key="6">
    <source>
        <dbReference type="SAM" id="Phobius"/>
    </source>
</evidence>
<accession>A0ABY5PKU4</accession>
<gene>
    <name evidence="7" type="primary">cbiQ</name>
    <name evidence="7" type="ORF">LRS13_06915</name>
</gene>
<reference evidence="8" key="1">
    <citation type="submission" date="2021-11" db="EMBL/GenBank/DDBJ databases">
        <title>Cultivation dependent microbiological survey of springs from the worlds oldest radium mine currently devoted to the extraction of radon-saturated water.</title>
        <authorList>
            <person name="Kapinusova G."/>
            <person name="Smrhova T."/>
            <person name="Strejcek M."/>
            <person name="Suman J."/>
            <person name="Jani K."/>
            <person name="Pajer P."/>
            <person name="Uhlik O."/>
        </authorList>
    </citation>
    <scope>NUCLEOTIDE SEQUENCE [LARGE SCALE GENOMIC DNA]</scope>
    <source>
        <strain evidence="8">J379</strain>
    </source>
</reference>
<evidence type="ECO:0000313" key="7">
    <source>
        <dbReference type="EMBL" id="UUY05246.1"/>
    </source>
</evidence>
<dbReference type="InterPro" id="IPR012809">
    <property type="entry name" value="ECF_CbiQ"/>
</dbReference>
<keyword evidence="3 6" id="KW-0812">Transmembrane</keyword>
<dbReference type="InterPro" id="IPR003339">
    <property type="entry name" value="ABC/ECF_trnsptr_transmembrane"/>
</dbReference>
<dbReference type="EMBL" id="CP088295">
    <property type="protein sequence ID" value="UUY05246.1"/>
    <property type="molecule type" value="Genomic_DNA"/>
</dbReference>
<protein>
    <submittedName>
        <fullName evidence="7">Cobalt ECF transporter T component CbiQ</fullName>
    </submittedName>
</protein>
<feature type="transmembrane region" description="Helical" evidence="6">
    <location>
        <begin position="73"/>
        <end position="94"/>
    </location>
</feature>
<name>A0ABY5PKU4_9ACTN</name>
<keyword evidence="5 6" id="KW-0472">Membrane</keyword>
<evidence type="ECO:0000256" key="3">
    <source>
        <dbReference type="ARBA" id="ARBA00022692"/>
    </source>
</evidence>